<evidence type="ECO:0000313" key="3">
    <source>
        <dbReference type="Proteomes" id="UP000006327"/>
    </source>
</evidence>
<evidence type="ECO:0000313" key="2">
    <source>
        <dbReference type="EMBL" id="GAC21795.1"/>
    </source>
</evidence>
<dbReference type="Proteomes" id="UP000006327">
    <property type="component" value="Unassembled WGS sequence"/>
</dbReference>
<keyword evidence="1" id="KW-0732">Signal</keyword>
<sequence length="149" mass="16968">MNIHFRIIFLLSLFLIFSISAQAKPTEDLVKAFISASEKTRQPDMKKVDLESYLAFMSDEVIDYHAAYGRTFTGKEHFRKGIVKKAASMISMSENIESIVLGSDTAVVVVNEDSKYHKNGAIKHFKGRTILVLEFNEQGLISQMRRYLD</sequence>
<dbReference type="SUPFAM" id="SSF54427">
    <property type="entry name" value="NTF2-like"/>
    <property type="match status" value="1"/>
</dbReference>
<dbReference type="RefSeq" id="WP_007625142.1">
    <property type="nucleotide sequence ID" value="NZ_BAEO01000065.1"/>
</dbReference>
<reference evidence="2 3" key="1">
    <citation type="journal article" date="2017" name="Antonie Van Leeuwenhoek">
        <title>Rhizobium rhizosphaerae sp. nov., a novel species isolated from rice rhizosphere.</title>
        <authorList>
            <person name="Zhao J.J."/>
            <person name="Zhang J."/>
            <person name="Zhang R.J."/>
            <person name="Zhang C.W."/>
            <person name="Yin H.Q."/>
            <person name="Zhang X.X."/>
        </authorList>
    </citation>
    <scope>NUCLEOTIDE SEQUENCE [LARGE SCALE GENOMIC DNA]</scope>
    <source>
        <strain evidence="2 3">BSs20135</strain>
    </source>
</reference>
<dbReference type="Gene3D" id="3.10.450.50">
    <property type="match status" value="1"/>
</dbReference>
<dbReference type="OrthoDB" id="5738463at2"/>
<name>K6ZEH8_9ALTE</name>
<comment type="caution">
    <text evidence="2">The sequence shown here is derived from an EMBL/GenBank/DDBJ whole genome shotgun (WGS) entry which is preliminary data.</text>
</comment>
<feature type="signal peptide" evidence="1">
    <location>
        <begin position="1"/>
        <end position="23"/>
    </location>
</feature>
<evidence type="ECO:0000256" key="1">
    <source>
        <dbReference type="SAM" id="SignalP"/>
    </source>
</evidence>
<protein>
    <recommendedName>
        <fullName evidence="4">SnoaL-like domain-containing protein</fullName>
    </recommendedName>
</protein>
<dbReference type="AlphaFoldDB" id="K6ZEH8"/>
<organism evidence="2 3">
    <name type="scientific">Paraglaciecola arctica BSs20135</name>
    <dbReference type="NCBI Taxonomy" id="493475"/>
    <lineage>
        <taxon>Bacteria</taxon>
        <taxon>Pseudomonadati</taxon>
        <taxon>Pseudomonadota</taxon>
        <taxon>Gammaproteobacteria</taxon>
        <taxon>Alteromonadales</taxon>
        <taxon>Alteromonadaceae</taxon>
        <taxon>Paraglaciecola</taxon>
    </lineage>
</organism>
<keyword evidence="3" id="KW-1185">Reference proteome</keyword>
<accession>K6ZEH8</accession>
<dbReference type="InterPro" id="IPR032710">
    <property type="entry name" value="NTF2-like_dom_sf"/>
</dbReference>
<dbReference type="EMBL" id="BAEO01000065">
    <property type="protein sequence ID" value="GAC21795.1"/>
    <property type="molecule type" value="Genomic_DNA"/>
</dbReference>
<evidence type="ECO:0008006" key="4">
    <source>
        <dbReference type="Google" id="ProtNLM"/>
    </source>
</evidence>
<proteinExistence type="predicted"/>
<feature type="chain" id="PRO_5003898261" description="SnoaL-like domain-containing protein" evidence="1">
    <location>
        <begin position="24"/>
        <end position="149"/>
    </location>
</feature>
<gene>
    <name evidence="2" type="ORF">GARC_4858</name>
</gene>